<dbReference type="Proteomes" id="UP000279491">
    <property type="component" value="Segment"/>
</dbReference>
<keyword evidence="2" id="KW-1185">Reference proteome</keyword>
<proteinExistence type="predicted"/>
<organism evidence="1">
    <name type="scientific">Cronobacter phage CS01</name>
    <dbReference type="NCBI Taxonomy" id="2496544"/>
    <lineage>
        <taxon>Viruses</taxon>
        <taxon>Duplodnaviria</taxon>
        <taxon>Heunggongvirae</taxon>
        <taxon>Uroviricota</taxon>
        <taxon>Caudoviricetes</taxon>
        <taxon>Drexlerviridae</taxon>
        <taxon>Kyungwonvirus</taxon>
        <taxon>Kyungwonvirus CS01</taxon>
    </lineage>
</organism>
<protein>
    <submittedName>
        <fullName evidence="1">Uncharacterized protein</fullName>
    </submittedName>
</protein>
<gene>
    <name evidence="1" type="ORF">CS01_026</name>
</gene>
<name>A0A3B8DJE7_9CAUD</name>
<accession>A0A3B8DJE7</accession>
<reference evidence="1" key="1">
    <citation type="submission" date="2018-09" db="EMBL/GenBank/DDBJ databases">
        <title>Genome Analysis and Characterisation of Bacteriophage CS01 Active against Cronobacter sakazakii.</title>
        <authorList>
            <person name="Kim G.-H."/>
            <person name="Kim J."/>
            <person name="Yoon S.-S."/>
        </authorList>
    </citation>
    <scope>NUCLEOTIDE SEQUENCE [LARGE SCALE GENOMIC DNA]</scope>
</reference>
<dbReference type="EMBL" id="MH845412">
    <property type="protein sequence ID" value="AYJ73314.1"/>
    <property type="molecule type" value="Genomic_DNA"/>
</dbReference>
<evidence type="ECO:0000313" key="1">
    <source>
        <dbReference type="EMBL" id="AYJ73314.1"/>
    </source>
</evidence>
<evidence type="ECO:0000313" key="2">
    <source>
        <dbReference type="Proteomes" id="UP000279491"/>
    </source>
</evidence>
<sequence>MCIMGKIECMPLGARLVGVHDQNLGDDVSNPEFYSKDIAFKPQNIEIHDGNFTLMGSFSRSRDGRAVIIEIGIKRGSWVMWEYVEELPF</sequence>